<organism evidence="2 3">
    <name type="scientific">Rotaria magnacalcarata</name>
    <dbReference type="NCBI Taxonomy" id="392030"/>
    <lineage>
        <taxon>Eukaryota</taxon>
        <taxon>Metazoa</taxon>
        <taxon>Spiralia</taxon>
        <taxon>Gnathifera</taxon>
        <taxon>Rotifera</taxon>
        <taxon>Eurotatoria</taxon>
        <taxon>Bdelloidea</taxon>
        <taxon>Philodinida</taxon>
        <taxon>Philodinidae</taxon>
        <taxon>Rotaria</taxon>
    </lineage>
</organism>
<feature type="transmembrane region" description="Helical" evidence="1">
    <location>
        <begin position="16"/>
        <end position="41"/>
    </location>
</feature>
<evidence type="ECO:0000256" key="1">
    <source>
        <dbReference type="SAM" id="Phobius"/>
    </source>
</evidence>
<dbReference type="Gene3D" id="3.60.21.10">
    <property type="match status" value="1"/>
</dbReference>
<keyword evidence="1" id="KW-0472">Membrane</keyword>
<dbReference type="SUPFAM" id="SSF56300">
    <property type="entry name" value="Metallo-dependent phosphatases"/>
    <property type="match status" value="1"/>
</dbReference>
<dbReference type="InterPro" id="IPR029052">
    <property type="entry name" value="Metallo-depent_PP-like"/>
</dbReference>
<protein>
    <submittedName>
        <fullName evidence="2">Uncharacterized protein</fullName>
    </submittedName>
</protein>
<reference evidence="2" key="1">
    <citation type="submission" date="2021-02" db="EMBL/GenBank/DDBJ databases">
        <authorList>
            <person name="Nowell W R."/>
        </authorList>
    </citation>
    <scope>NUCLEOTIDE SEQUENCE</scope>
</reference>
<comment type="caution">
    <text evidence="2">The sequence shown here is derived from an EMBL/GenBank/DDBJ whole genome shotgun (WGS) entry which is preliminary data.</text>
</comment>
<proteinExistence type="predicted"/>
<evidence type="ECO:0000313" key="2">
    <source>
        <dbReference type="EMBL" id="CAF5171823.1"/>
    </source>
</evidence>
<dbReference type="Proteomes" id="UP000676336">
    <property type="component" value="Unassembled WGS sequence"/>
</dbReference>
<keyword evidence="1" id="KW-0812">Transmembrane</keyword>
<sequence length="154" mass="17051">MGCRGKIELSIWQVGFLIALSLICVVAAVIGWFHAIGPFMYDRLSHKHSNKLNNVTLILDTHQRLSSFLDDIGSPPKLNNSHSYIQWTVLQMNDVYELIPLSGGKKGGLARVATIRKLLLQENPNTITILAGDVVSPSALGMKKRKKSLFVNVK</sequence>
<evidence type="ECO:0000313" key="3">
    <source>
        <dbReference type="Proteomes" id="UP000676336"/>
    </source>
</evidence>
<keyword evidence="1" id="KW-1133">Transmembrane helix</keyword>
<accession>A0A8S3GY15</accession>
<dbReference type="EMBL" id="CAJOBI010312294">
    <property type="protein sequence ID" value="CAF5171823.1"/>
    <property type="molecule type" value="Genomic_DNA"/>
</dbReference>
<gene>
    <name evidence="2" type="ORF">SMN809_LOCUS65905</name>
</gene>
<name>A0A8S3GY15_9BILA</name>
<dbReference type="AlphaFoldDB" id="A0A8S3GY15"/>